<dbReference type="EMBL" id="NPMS01000013">
    <property type="protein sequence ID" value="OZU87194.1"/>
    <property type="molecule type" value="Genomic_DNA"/>
</dbReference>
<dbReference type="RefSeq" id="WP_094887278.1">
    <property type="nucleotide sequence ID" value="NZ_NPMS01000013.1"/>
</dbReference>
<proteinExistence type="inferred from homology"/>
<dbReference type="InterPro" id="IPR049704">
    <property type="entry name" value="Aminotrans_3_PPA_site"/>
</dbReference>
<dbReference type="Gene3D" id="3.90.1150.10">
    <property type="entry name" value="Aspartate Aminotransferase, domain 1"/>
    <property type="match status" value="1"/>
</dbReference>
<reference evidence="6 7" key="1">
    <citation type="submission" date="2017-08" db="EMBL/GenBank/DDBJ databases">
        <title>Virgibacillus indicus sp. nov. and Virgibacillus profoundi sp. nov, two moderately halophilic bacteria isolated from marine sediment by using the Microfluidic Streak Plate.</title>
        <authorList>
            <person name="Xu B."/>
            <person name="Hu B."/>
            <person name="Wang J."/>
            <person name="Zhu Y."/>
            <person name="Huang L."/>
            <person name="Du W."/>
            <person name="Huang Y."/>
        </authorList>
    </citation>
    <scope>NUCLEOTIDE SEQUENCE [LARGE SCALE GENOMIC DNA]</scope>
    <source>
        <strain evidence="6 7">IO3-P2-C2</strain>
    </source>
</reference>
<evidence type="ECO:0000313" key="7">
    <source>
        <dbReference type="Proteomes" id="UP000216498"/>
    </source>
</evidence>
<dbReference type="InterPro" id="IPR015421">
    <property type="entry name" value="PyrdxlP-dep_Trfase_major"/>
</dbReference>
<evidence type="ECO:0000256" key="2">
    <source>
        <dbReference type="ARBA" id="ARBA00022576"/>
    </source>
</evidence>
<keyword evidence="4 5" id="KW-0663">Pyridoxal phosphate</keyword>
<evidence type="ECO:0000256" key="4">
    <source>
        <dbReference type="ARBA" id="ARBA00022898"/>
    </source>
</evidence>
<dbReference type="PANTHER" id="PTHR43094">
    <property type="entry name" value="AMINOTRANSFERASE"/>
    <property type="match status" value="1"/>
</dbReference>
<dbReference type="Pfam" id="PF00202">
    <property type="entry name" value="Aminotran_3"/>
    <property type="match status" value="1"/>
</dbReference>
<accession>A0A265N6T5</accession>
<comment type="similarity">
    <text evidence="1 5">Belongs to the class-III pyridoxal-phosphate-dependent aminotransferase family.</text>
</comment>
<evidence type="ECO:0000256" key="1">
    <source>
        <dbReference type="ARBA" id="ARBA00008954"/>
    </source>
</evidence>
<protein>
    <submittedName>
        <fullName evidence="6">Aspartate aminotransferase family protein</fullName>
    </submittedName>
</protein>
<dbReference type="SUPFAM" id="SSF53383">
    <property type="entry name" value="PLP-dependent transferases"/>
    <property type="match status" value="1"/>
</dbReference>
<dbReference type="InterPro" id="IPR015424">
    <property type="entry name" value="PyrdxlP-dep_Trfase"/>
</dbReference>
<keyword evidence="2 6" id="KW-0032">Aminotransferase</keyword>
<dbReference type="Gene3D" id="3.40.640.10">
    <property type="entry name" value="Type I PLP-dependent aspartate aminotransferase-like (Major domain)"/>
    <property type="match status" value="1"/>
</dbReference>
<dbReference type="OrthoDB" id="9807885at2"/>
<evidence type="ECO:0000313" key="6">
    <source>
        <dbReference type="EMBL" id="OZU87194.1"/>
    </source>
</evidence>
<dbReference type="PIRSF" id="PIRSF000521">
    <property type="entry name" value="Transaminase_4ab_Lys_Orn"/>
    <property type="match status" value="1"/>
</dbReference>
<evidence type="ECO:0000256" key="5">
    <source>
        <dbReference type="RuleBase" id="RU003560"/>
    </source>
</evidence>
<dbReference type="FunFam" id="3.40.640.10:FF:000014">
    <property type="entry name" value="Adenosylmethionine-8-amino-7-oxononanoate aminotransferase, probable"/>
    <property type="match status" value="1"/>
</dbReference>
<dbReference type="GO" id="GO:0030170">
    <property type="term" value="F:pyridoxal phosphate binding"/>
    <property type="evidence" value="ECO:0007669"/>
    <property type="project" value="InterPro"/>
</dbReference>
<comment type="caution">
    <text evidence="6">The sequence shown here is derived from an EMBL/GenBank/DDBJ whole genome shotgun (WGS) entry which is preliminary data.</text>
</comment>
<gene>
    <name evidence="6" type="ORF">CIL03_18045</name>
</gene>
<dbReference type="GO" id="GO:0008483">
    <property type="term" value="F:transaminase activity"/>
    <property type="evidence" value="ECO:0007669"/>
    <property type="project" value="UniProtKB-KW"/>
</dbReference>
<dbReference type="Proteomes" id="UP000216498">
    <property type="component" value="Unassembled WGS sequence"/>
</dbReference>
<dbReference type="InterPro" id="IPR015422">
    <property type="entry name" value="PyrdxlP-dep_Trfase_small"/>
</dbReference>
<evidence type="ECO:0000256" key="3">
    <source>
        <dbReference type="ARBA" id="ARBA00022679"/>
    </source>
</evidence>
<dbReference type="PANTHER" id="PTHR43094:SF1">
    <property type="entry name" value="AMINOTRANSFERASE CLASS-III"/>
    <property type="match status" value="1"/>
</dbReference>
<organism evidence="6 7">
    <name type="scientific">Virgibacillus indicus</name>
    <dbReference type="NCBI Taxonomy" id="2024554"/>
    <lineage>
        <taxon>Bacteria</taxon>
        <taxon>Bacillati</taxon>
        <taxon>Bacillota</taxon>
        <taxon>Bacilli</taxon>
        <taxon>Bacillales</taxon>
        <taxon>Bacillaceae</taxon>
        <taxon>Virgibacillus</taxon>
    </lineage>
</organism>
<dbReference type="AlphaFoldDB" id="A0A265N6T5"/>
<keyword evidence="7" id="KW-1185">Reference proteome</keyword>
<dbReference type="InterPro" id="IPR005814">
    <property type="entry name" value="Aminotrans_3"/>
</dbReference>
<name>A0A265N6T5_9BACI</name>
<sequence length="466" mass="51552">MEETLSLKTELAELDKRHFMHPTSSIQMQQKNGPEFIFTNGEGIYLNEISGRKFIDGMSSLWNVNIGHGRQELGRVASEQMSTLAFSSAFSTYSHEPAIRLSKKLSDMAPGDLNVSFFTSGGSEANDSAIKIVRHYWKLLNKPERKKIMSRKLAYHGVSMGSTSATGIKEFHEMTTSLAPDFIYAPAPKPGMSESGNETVNLICIKETRELIEREGPETIAAFIAEPIQGAGGMIIPPKGYLQEMRKICDEYGILFIADEIITGFGRTGKLFGIENWDIVPDMMTVAKGITSGYMPLGAVLISDRIHGELIKSSKGTLFHGFTYSGHPTACAVALKNLEIIEEEGLVENSKIMGKEFAKELKQLEEEHWTVADGRNLGLLAAFELYEDPQNRKRFDSSLAVSKRVLQKCLEHGLILRSITYEGSDTIAIAPPLIITKEEVGKMFSIISNAVGAVEKELENEGFLKK</sequence>
<dbReference type="PROSITE" id="PS00600">
    <property type="entry name" value="AA_TRANSFER_CLASS_3"/>
    <property type="match status" value="1"/>
</dbReference>
<dbReference type="CDD" id="cd00610">
    <property type="entry name" value="OAT_like"/>
    <property type="match status" value="1"/>
</dbReference>
<keyword evidence="3 6" id="KW-0808">Transferase</keyword>